<dbReference type="PANTHER" id="PTHR23026:SF123">
    <property type="entry name" value="NAD(P)H NITROREDUCTASE RV3131-RELATED"/>
    <property type="match status" value="1"/>
</dbReference>
<accession>A0A1M5FFZ5</accession>
<protein>
    <submittedName>
        <fullName evidence="2">Nitroreductase family protein</fullName>
    </submittedName>
</protein>
<dbReference type="NCBIfam" id="NF047509">
    <property type="entry name" value="Rv3131_FMN_oxido"/>
    <property type="match status" value="1"/>
</dbReference>
<name>A0A1M5FFZ5_STRHI</name>
<dbReference type="InterPro" id="IPR050627">
    <property type="entry name" value="Nitroreductase/BluB"/>
</dbReference>
<organism evidence="2 3">
    <name type="scientific">Streptoalloteichus hindustanus</name>
    <dbReference type="NCBI Taxonomy" id="2017"/>
    <lineage>
        <taxon>Bacteria</taxon>
        <taxon>Bacillati</taxon>
        <taxon>Actinomycetota</taxon>
        <taxon>Actinomycetes</taxon>
        <taxon>Pseudonocardiales</taxon>
        <taxon>Pseudonocardiaceae</taxon>
        <taxon>Streptoalloteichus</taxon>
    </lineage>
</organism>
<sequence>MTMVAERTATTTAATETPATDCVVPGALGLRPDQIEAALTAACAAPSTHNTQPWRFRVTDEGATGAIELYADTGRHLPVLDPEDRELLLSCGAALFNLRVALESFGVRPMVTLLPDATRPELLAVVSRCGRARGSHQRAALARAVPLRRTNRHPFLDQPVPAGHCQALTRAAQAERAWLHVLEDRTDRARLRGMVARSHETQRSNPRYRAELAEWTRPDRHDDGVPATAWGPRPEPQDEWALRDFTAGHGRPRPAGRDFESDPLVVVLSSFYEGRLAELQAGQAMQHVLLTATSLGLSASFLSQVVEVRPVREELRGLLGGDVVPQMVLRIGFGSPVPAVPRRPLADLLLREVAVD</sequence>
<dbReference type="GO" id="GO:0016491">
    <property type="term" value="F:oxidoreductase activity"/>
    <property type="evidence" value="ECO:0007669"/>
    <property type="project" value="InterPro"/>
</dbReference>
<dbReference type="EMBL" id="FQVN01000005">
    <property type="protein sequence ID" value="SHF90082.1"/>
    <property type="molecule type" value="Genomic_DNA"/>
</dbReference>
<dbReference type="STRING" id="2017.SAMN05444320_105411"/>
<dbReference type="SUPFAM" id="SSF55469">
    <property type="entry name" value="FMN-dependent nitroreductase-like"/>
    <property type="match status" value="2"/>
</dbReference>
<dbReference type="Proteomes" id="UP000184501">
    <property type="component" value="Unassembled WGS sequence"/>
</dbReference>
<evidence type="ECO:0000313" key="3">
    <source>
        <dbReference type="Proteomes" id="UP000184501"/>
    </source>
</evidence>
<dbReference type="RefSeq" id="WP_234995781.1">
    <property type="nucleotide sequence ID" value="NZ_FQVN01000005.1"/>
</dbReference>
<gene>
    <name evidence="2" type="ORF">SAMN05444320_105411</name>
</gene>
<reference evidence="2 3" key="1">
    <citation type="submission" date="2016-11" db="EMBL/GenBank/DDBJ databases">
        <authorList>
            <person name="Jaros S."/>
            <person name="Januszkiewicz K."/>
            <person name="Wedrychowicz H."/>
        </authorList>
    </citation>
    <scope>NUCLEOTIDE SEQUENCE [LARGE SCALE GENOMIC DNA]</scope>
    <source>
        <strain evidence="2 3">DSM 44523</strain>
    </source>
</reference>
<proteinExistence type="predicted"/>
<dbReference type="PANTHER" id="PTHR23026">
    <property type="entry name" value="NADPH NITROREDUCTASE"/>
    <property type="match status" value="1"/>
</dbReference>
<dbReference type="InterPro" id="IPR000415">
    <property type="entry name" value="Nitroreductase-like"/>
</dbReference>
<evidence type="ECO:0000313" key="2">
    <source>
        <dbReference type="EMBL" id="SHF90082.1"/>
    </source>
</evidence>
<feature type="region of interest" description="Disordered" evidence="1">
    <location>
        <begin position="218"/>
        <end position="238"/>
    </location>
</feature>
<dbReference type="Gene3D" id="3.40.109.10">
    <property type="entry name" value="NADH Oxidase"/>
    <property type="match status" value="2"/>
</dbReference>
<dbReference type="AlphaFoldDB" id="A0A1M5FFZ5"/>
<keyword evidence="3" id="KW-1185">Reference proteome</keyword>
<evidence type="ECO:0000256" key="1">
    <source>
        <dbReference type="SAM" id="MobiDB-lite"/>
    </source>
</evidence>